<feature type="transmembrane region" description="Helical" evidence="6">
    <location>
        <begin position="187"/>
        <end position="204"/>
    </location>
</feature>
<dbReference type="InterPro" id="IPR020846">
    <property type="entry name" value="MFS_dom"/>
</dbReference>
<accession>A0A1G2K5B8</accession>
<evidence type="ECO:0000256" key="4">
    <source>
        <dbReference type="ARBA" id="ARBA00022989"/>
    </source>
</evidence>
<dbReference type="SUPFAM" id="SSF103473">
    <property type="entry name" value="MFS general substrate transporter"/>
    <property type="match status" value="1"/>
</dbReference>
<dbReference type="InterPro" id="IPR005829">
    <property type="entry name" value="Sugar_transporter_CS"/>
</dbReference>
<proteinExistence type="predicted"/>
<gene>
    <name evidence="8" type="ORF">A2633_01205</name>
</gene>
<dbReference type="GO" id="GO:0022857">
    <property type="term" value="F:transmembrane transporter activity"/>
    <property type="evidence" value="ECO:0007669"/>
    <property type="project" value="InterPro"/>
</dbReference>
<keyword evidence="5 6" id="KW-0472">Membrane</keyword>
<comment type="subcellular location">
    <subcellularLocation>
        <location evidence="1">Membrane</location>
        <topology evidence="1">Multi-pass membrane protein</topology>
    </subcellularLocation>
</comment>
<evidence type="ECO:0000313" key="9">
    <source>
        <dbReference type="Proteomes" id="UP000177152"/>
    </source>
</evidence>
<feature type="transmembrane region" description="Helical" evidence="6">
    <location>
        <begin position="390"/>
        <end position="410"/>
    </location>
</feature>
<dbReference type="InterPro" id="IPR036259">
    <property type="entry name" value="MFS_trans_sf"/>
</dbReference>
<feature type="transmembrane region" description="Helical" evidence="6">
    <location>
        <begin position="12"/>
        <end position="36"/>
    </location>
</feature>
<sequence>MKLRERVTNPLPILIFTIFVDLLGFGILIPVVPQLLANPASPYYLLSGGIPVSTGYILLGFLLGVFPLAQFIAAPILGQLSDAYGRKKILAIALFGTCLSYILFGYGILLQSIPLLFIARAFDGITGGNISVAQASIADVTLPQDRTKNFGLIGAAFGCGFIIGPYLGGKLSDPSVVSWFSATTPFWFASVLSFLNVVSLFFFLKETHATPTYSRDIVWAKATGNIIKALNFRSLRPLFLTSFLFQGGFAFYATFFSVFLINKFGFTQGNIGDWFAYVGVWIAFSHIVVVRLAARRFREYQILRVSLFAAGILMMLFFLPDHWWGLLFVAPLYAMANGLSFSNITGLISKSSDSSIQGEVLGINASVQALAYSIPPILSGFIAARLTPETPIVVASLVIILSGMVFITFYRPYARILGMT</sequence>
<evidence type="ECO:0000256" key="1">
    <source>
        <dbReference type="ARBA" id="ARBA00004141"/>
    </source>
</evidence>
<feature type="transmembrane region" description="Helical" evidence="6">
    <location>
        <begin position="238"/>
        <end position="262"/>
    </location>
</feature>
<feature type="transmembrane region" description="Helical" evidence="6">
    <location>
        <begin position="56"/>
        <end position="77"/>
    </location>
</feature>
<evidence type="ECO:0000256" key="5">
    <source>
        <dbReference type="ARBA" id="ARBA00023136"/>
    </source>
</evidence>
<comment type="caution">
    <text evidence="8">The sequence shown here is derived from an EMBL/GenBank/DDBJ whole genome shotgun (WGS) entry which is preliminary data.</text>
</comment>
<feature type="transmembrane region" description="Helical" evidence="6">
    <location>
        <begin position="89"/>
        <end position="109"/>
    </location>
</feature>
<dbReference type="EMBL" id="MHQC01000032">
    <property type="protein sequence ID" value="OGZ94617.1"/>
    <property type="molecule type" value="Genomic_DNA"/>
</dbReference>
<dbReference type="Proteomes" id="UP000177152">
    <property type="component" value="Unassembled WGS sequence"/>
</dbReference>
<dbReference type="PANTHER" id="PTHR23504">
    <property type="entry name" value="MAJOR FACILITATOR SUPERFAMILY DOMAIN-CONTAINING PROTEIN 10"/>
    <property type="match status" value="1"/>
</dbReference>
<name>A0A1G2K5B8_9BACT</name>
<feature type="transmembrane region" description="Helical" evidence="6">
    <location>
        <begin position="325"/>
        <end position="348"/>
    </location>
</feature>
<feature type="transmembrane region" description="Helical" evidence="6">
    <location>
        <begin position="150"/>
        <end position="167"/>
    </location>
</feature>
<evidence type="ECO:0000256" key="2">
    <source>
        <dbReference type="ARBA" id="ARBA00022448"/>
    </source>
</evidence>
<reference evidence="8 9" key="1">
    <citation type="journal article" date="2016" name="Nat. Commun.">
        <title>Thousands of microbial genomes shed light on interconnected biogeochemical processes in an aquifer system.</title>
        <authorList>
            <person name="Anantharaman K."/>
            <person name="Brown C.T."/>
            <person name="Hug L.A."/>
            <person name="Sharon I."/>
            <person name="Castelle C.J."/>
            <person name="Probst A.J."/>
            <person name="Thomas B.C."/>
            <person name="Singh A."/>
            <person name="Wilkins M.J."/>
            <person name="Karaoz U."/>
            <person name="Brodie E.L."/>
            <person name="Williams K.H."/>
            <person name="Hubbard S.S."/>
            <person name="Banfield J.F."/>
        </authorList>
    </citation>
    <scope>NUCLEOTIDE SEQUENCE [LARGE SCALE GENOMIC DNA]</scope>
</reference>
<feature type="transmembrane region" description="Helical" evidence="6">
    <location>
        <begin position="301"/>
        <end position="319"/>
    </location>
</feature>
<dbReference type="Gene3D" id="1.20.1250.20">
    <property type="entry name" value="MFS general substrate transporter like domains"/>
    <property type="match status" value="1"/>
</dbReference>
<feature type="transmembrane region" description="Helical" evidence="6">
    <location>
        <begin position="115"/>
        <end position="138"/>
    </location>
</feature>
<protein>
    <recommendedName>
        <fullName evidence="7">Major facilitator superfamily (MFS) profile domain-containing protein</fullName>
    </recommendedName>
</protein>
<dbReference type="Pfam" id="PF07690">
    <property type="entry name" value="MFS_1"/>
    <property type="match status" value="1"/>
</dbReference>
<keyword evidence="2" id="KW-0813">Transport</keyword>
<dbReference type="AlphaFoldDB" id="A0A1G2K5B8"/>
<keyword evidence="3 6" id="KW-0812">Transmembrane</keyword>
<dbReference type="PANTHER" id="PTHR23504:SF15">
    <property type="entry name" value="MAJOR FACILITATOR SUPERFAMILY (MFS) PROFILE DOMAIN-CONTAINING PROTEIN"/>
    <property type="match status" value="1"/>
</dbReference>
<evidence type="ECO:0000313" key="8">
    <source>
        <dbReference type="EMBL" id="OGZ94617.1"/>
    </source>
</evidence>
<dbReference type="GO" id="GO:0016020">
    <property type="term" value="C:membrane"/>
    <property type="evidence" value="ECO:0007669"/>
    <property type="project" value="UniProtKB-SubCell"/>
</dbReference>
<feature type="transmembrane region" description="Helical" evidence="6">
    <location>
        <begin position="360"/>
        <end position="384"/>
    </location>
</feature>
<feature type="domain" description="Major facilitator superfamily (MFS) profile" evidence="7">
    <location>
        <begin position="10"/>
        <end position="415"/>
    </location>
</feature>
<dbReference type="PROSITE" id="PS00216">
    <property type="entry name" value="SUGAR_TRANSPORT_1"/>
    <property type="match status" value="1"/>
</dbReference>
<feature type="transmembrane region" description="Helical" evidence="6">
    <location>
        <begin position="274"/>
        <end position="294"/>
    </location>
</feature>
<evidence type="ECO:0000259" key="7">
    <source>
        <dbReference type="PROSITE" id="PS50850"/>
    </source>
</evidence>
<evidence type="ECO:0000256" key="3">
    <source>
        <dbReference type="ARBA" id="ARBA00022692"/>
    </source>
</evidence>
<dbReference type="InterPro" id="IPR011701">
    <property type="entry name" value="MFS"/>
</dbReference>
<evidence type="ECO:0000256" key="6">
    <source>
        <dbReference type="SAM" id="Phobius"/>
    </source>
</evidence>
<organism evidence="8 9">
    <name type="scientific">Candidatus Sungbacteria bacterium RIFCSPHIGHO2_01_FULL_47_32</name>
    <dbReference type="NCBI Taxonomy" id="1802264"/>
    <lineage>
        <taxon>Bacteria</taxon>
        <taxon>Candidatus Sungiibacteriota</taxon>
    </lineage>
</organism>
<dbReference type="PROSITE" id="PS50850">
    <property type="entry name" value="MFS"/>
    <property type="match status" value="1"/>
</dbReference>
<keyword evidence="4 6" id="KW-1133">Transmembrane helix</keyword>